<keyword evidence="1" id="KW-0521">NADP</keyword>
<name>A0A8S3YUQ8_9EUPU</name>
<dbReference type="InterPro" id="IPR011032">
    <property type="entry name" value="GroES-like_sf"/>
</dbReference>
<dbReference type="InterPro" id="IPR013154">
    <property type="entry name" value="ADH-like_N"/>
</dbReference>
<dbReference type="GO" id="GO:0003730">
    <property type="term" value="F:mRNA 3'-UTR binding"/>
    <property type="evidence" value="ECO:0007669"/>
    <property type="project" value="TreeGrafter"/>
</dbReference>
<dbReference type="OrthoDB" id="3941538at2759"/>
<feature type="domain" description="Enoyl reductase (ER)" evidence="2">
    <location>
        <begin position="12"/>
        <end position="323"/>
    </location>
</feature>
<dbReference type="Pfam" id="PF08240">
    <property type="entry name" value="ADH_N"/>
    <property type="match status" value="1"/>
</dbReference>
<evidence type="ECO:0000256" key="1">
    <source>
        <dbReference type="ARBA" id="ARBA00022857"/>
    </source>
</evidence>
<dbReference type="InterPro" id="IPR013149">
    <property type="entry name" value="ADH-like_C"/>
</dbReference>
<dbReference type="EMBL" id="CAJHNH020000632">
    <property type="protein sequence ID" value="CAG5118930.1"/>
    <property type="molecule type" value="Genomic_DNA"/>
</dbReference>
<dbReference type="FunFam" id="3.40.50.720:FF:000244">
    <property type="entry name" value="quinone oxidoreductase"/>
    <property type="match status" value="1"/>
</dbReference>
<reference evidence="3" key="1">
    <citation type="submission" date="2021-04" db="EMBL/GenBank/DDBJ databases">
        <authorList>
            <consortium name="Molecular Ecology Group"/>
        </authorList>
    </citation>
    <scope>NUCLEOTIDE SEQUENCE</scope>
</reference>
<sequence>MSVRAVRVTALGGPEVLKLETIPKPTPKQGEVLIRVYSSGVNPCDTYIRRGDFNLGNVPLPFVTGLDGAGVVEEVGQGVTEFKTGDRVYIVGEYSGTCADYTVALVRNVASLSDQLSFAQGASIGIPYYTAYKALYPLGRARPGETVLIHGASGAVGTAAVQIAVANGQRVLGTAGTEKGLELVKKLGADQVFNHRDEGYTDKILEATGGKGVDVILEMLANVNLDKDLDIVAFRGRVVVVGCRGNVEINPNKTMVKESSVIGLGLYLIVNESEWTEIKAAIQAGQKVGWLVPIVAKEYRLEDVAQAHIDVINNSGTLGKLVVNVAGN</sequence>
<protein>
    <recommendedName>
        <fullName evidence="2">Enoyl reductase (ER) domain-containing protein</fullName>
    </recommendedName>
</protein>
<dbReference type="SUPFAM" id="SSF50129">
    <property type="entry name" value="GroES-like"/>
    <property type="match status" value="1"/>
</dbReference>
<dbReference type="GO" id="GO:0003960">
    <property type="term" value="F:quinone reductase (NADPH) activity"/>
    <property type="evidence" value="ECO:0007669"/>
    <property type="project" value="TreeGrafter"/>
</dbReference>
<dbReference type="SMART" id="SM00829">
    <property type="entry name" value="PKS_ER"/>
    <property type="match status" value="1"/>
</dbReference>
<dbReference type="PANTHER" id="PTHR44154">
    <property type="entry name" value="QUINONE OXIDOREDUCTASE"/>
    <property type="match status" value="1"/>
</dbReference>
<evidence type="ECO:0000259" key="2">
    <source>
        <dbReference type="SMART" id="SM00829"/>
    </source>
</evidence>
<evidence type="ECO:0000313" key="3">
    <source>
        <dbReference type="EMBL" id="CAG5118930.1"/>
    </source>
</evidence>
<dbReference type="Gene3D" id="3.90.180.10">
    <property type="entry name" value="Medium-chain alcohol dehydrogenases, catalytic domain"/>
    <property type="match status" value="1"/>
</dbReference>
<dbReference type="InterPro" id="IPR051603">
    <property type="entry name" value="Zinc-ADH_QOR/CCCR"/>
</dbReference>
<dbReference type="AlphaFoldDB" id="A0A8S3YUQ8"/>
<dbReference type="SUPFAM" id="SSF51735">
    <property type="entry name" value="NAD(P)-binding Rossmann-fold domains"/>
    <property type="match status" value="1"/>
</dbReference>
<dbReference type="PANTHER" id="PTHR44154:SF1">
    <property type="entry name" value="QUINONE OXIDOREDUCTASE"/>
    <property type="match status" value="1"/>
</dbReference>
<comment type="caution">
    <text evidence="3">The sequence shown here is derived from an EMBL/GenBank/DDBJ whole genome shotgun (WGS) entry which is preliminary data.</text>
</comment>
<dbReference type="Gene3D" id="3.40.50.720">
    <property type="entry name" value="NAD(P)-binding Rossmann-like Domain"/>
    <property type="match status" value="1"/>
</dbReference>
<dbReference type="CDD" id="cd08253">
    <property type="entry name" value="zeta_crystallin"/>
    <property type="match status" value="1"/>
</dbReference>
<organism evidence="3 4">
    <name type="scientific">Candidula unifasciata</name>
    <dbReference type="NCBI Taxonomy" id="100452"/>
    <lineage>
        <taxon>Eukaryota</taxon>
        <taxon>Metazoa</taxon>
        <taxon>Spiralia</taxon>
        <taxon>Lophotrochozoa</taxon>
        <taxon>Mollusca</taxon>
        <taxon>Gastropoda</taxon>
        <taxon>Heterobranchia</taxon>
        <taxon>Euthyneura</taxon>
        <taxon>Panpulmonata</taxon>
        <taxon>Eupulmonata</taxon>
        <taxon>Stylommatophora</taxon>
        <taxon>Helicina</taxon>
        <taxon>Helicoidea</taxon>
        <taxon>Geomitridae</taxon>
        <taxon>Candidula</taxon>
    </lineage>
</organism>
<evidence type="ECO:0000313" key="4">
    <source>
        <dbReference type="Proteomes" id="UP000678393"/>
    </source>
</evidence>
<gene>
    <name evidence="3" type="ORF">CUNI_LOCUS4488</name>
</gene>
<dbReference type="GO" id="GO:0005829">
    <property type="term" value="C:cytosol"/>
    <property type="evidence" value="ECO:0007669"/>
    <property type="project" value="TreeGrafter"/>
</dbReference>
<keyword evidence="4" id="KW-1185">Reference proteome</keyword>
<accession>A0A8S3YUQ8</accession>
<dbReference type="Pfam" id="PF00107">
    <property type="entry name" value="ADH_zinc_N"/>
    <property type="match status" value="1"/>
</dbReference>
<proteinExistence type="predicted"/>
<dbReference type="Proteomes" id="UP000678393">
    <property type="component" value="Unassembled WGS sequence"/>
</dbReference>
<dbReference type="GO" id="GO:0070402">
    <property type="term" value="F:NADPH binding"/>
    <property type="evidence" value="ECO:0007669"/>
    <property type="project" value="TreeGrafter"/>
</dbReference>
<dbReference type="InterPro" id="IPR020843">
    <property type="entry name" value="ER"/>
</dbReference>
<dbReference type="InterPro" id="IPR036291">
    <property type="entry name" value="NAD(P)-bd_dom_sf"/>
</dbReference>